<organism evidence="1 2">
    <name type="scientific">Rhabditophanes sp. KR3021</name>
    <dbReference type="NCBI Taxonomy" id="114890"/>
    <lineage>
        <taxon>Eukaryota</taxon>
        <taxon>Metazoa</taxon>
        <taxon>Ecdysozoa</taxon>
        <taxon>Nematoda</taxon>
        <taxon>Chromadorea</taxon>
        <taxon>Rhabditida</taxon>
        <taxon>Tylenchina</taxon>
        <taxon>Panagrolaimomorpha</taxon>
        <taxon>Strongyloidoidea</taxon>
        <taxon>Alloionematidae</taxon>
        <taxon>Rhabditophanes</taxon>
    </lineage>
</organism>
<evidence type="ECO:0000313" key="1">
    <source>
        <dbReference type="Proteomes" id="UP000095286"/>
    </source>
</evidence>
<sequence length="372" mass="42579">MDRRYDGPFVDSRAKVIVSTALFVLLLIGLSCCNYSGQGMPPKFGDYEAQRHWMEVTINLPLQEWYISSPSNNLTYWGLDYPPLTAYHSYAMGFIGNLINTKWFALLSSHGIEDPNLKVFMRFTVFLAMLFYLKGAYNFLGQTKLVDMKTFLICVMSPGLLLIDCGHFHLSCGTQIASYSTEATTKLSQPRIKNYGKVSSYGAFLKENVTKGSMGGDVRKTVQELGHKYNALTPQQKADFKVKAEKWSEARAEAFHALPSEEQARLIESQKQHRAALREKRLKAESREEHKEMIKVIGKKPMTSFQIFFTEYVQKHKMENLPMSEQMKAAGMEFGKLEDSVKDELRNRNKDVLSKWIKAKKEYLAKLNNVQQ</sequence>
<proteinExistence type="predicted"/>
<name>A0AC35UGC4_9BILA</name>
<dbReference type="WBParaSite" id="RSKR_0001101900.1">
    <property type="protein sequence ID" value="RSKR_0001101900.1"/>
    <property type="gene ID" value="RSKR_0001101900"/>
</dbReference>
<reference evidence="2" key="1">
    <citation type="submission" date="2016-11" db="UniProtKB">
        <authorList>
            <consortium name="WormBaseParasite"/>
        </authorList>
    </citation>
    <scope>IDENTIFICATION</scope>
    <source>
        <strain evidence="2">KR3021</strain>
    </source>
</reference>
<evidence type="ECO:0000313" key="2">
    <source>
        <dbReference type="WBParaSite" id="RSKR_0001101900.1"/>
    </source>
</evidence>
<protein>
    <submittedName>
        <fullName evidence="2">Alpha-1,3-glucosyltransferase</fullName>
    </submittedName>
</protein>
<accession>A0AC35UGC4</accession>
<dbReference type="Proteomes" id="UP000095286">
    <property type="component" value="Unplaced"/>
</dbReference>